<proteinExistence type="predicted"/>
<dbReference type="SUPFAM" id="SSF51206">
    <property type="entry name" value="cAMP-binding domain-like"/>
    <property type="match status" value="1"/>
</dbReference>
<evidence type="ECO:0000313" key="2">
    <source>
        <dbReference type="EMBL" id="QLG47232.1"/>
    </source>
</evidence>
<dbReference type="CDD" id="cd00038">
    <property type="entry name" value="CAP_ED"/>
    <property type="match status" value="1"/>
</dbReference>
<organism evidence="2 3">
    <name type="scientific">Costertonia aggregata</name>
    <dbReference type="NCBI Taxonomy" id="343403"/>
    <lineage>
        <taxon>Bacteria</taxon>
        <taxon>Pseudomonadati</taxon>
        <taxon>Bacteroidota</taxon>
        <taxon>Flavobacteriia</taxon>
        <taxon>Flavobacteriales</taxon>
        <taxon>Flavobacteriaceae</taxon>
        <taxon>Costertonia</taxon>
    </lineage>
</organism>
<dbReference type="InterPro" id="IPR018490">
    <property type="entry name" value="cNMP-bd_dom_sf"/>
</dbReference>
<evidence type="ECO:0000259" key="1">
    <source>
        <dbReference type="PROSITE" id="PS50042"/>
    </source>
</evidence>
<feature type="domain" description="Cyclic nucleotide-binding" evidence="1">
    <location>
        <begin position="10"/>
        <end position="113"/>
    </location>
</feature>
<accession>A0A7H9AVU4</accession>
<dbReference type="Proteomes" id="UP000509302">
    <property type="component" value="Chromosome"/>
</dbReference>
<dbReference type="Pfam" id="PF00027">
    <property type="entry name" value="cNMP_binding"/>
    <property type="match status" value="1"/>
</dbReference>
<dbReference type="InterPro" id="IPR014710">
    <property type="entry name" value="RmlC-like_jellyroll"/>
</dbReference>
<dbReference type="KEGG" id="cagg:HYG79_07595"/>
<dbReference type="PROSITE" id="PS50042">
    <property type="entry name" value="CNMP_BINDING_3"/>
    <property type="match status" value="1"/>
</dbReference>
<dbReference type="Gene3D" id="2.60.120.10">
    <property type="entry name" value="Jelly Rolls"/>
    <property type="match status" value="1"/>
</dbReference>
<sequence>MDSLRKFIEQYVSLNQGDWQTVSSHFKLTLYPKGSTILESGKICDHLAFLEKGLLRFFIWKEGVDSTKFFTVAPYLFTSQRSFNTRRPATETIEALEDCHIWQIHFDDHKRLLKLPVYNELAQKITQEVQFFTENILFELQNQTAEQRYNNLLSNRPELLQRVQLKHLASYLGVTQQSLSRIRKNI</sequence>
<reference evidence="2 3" key="1">
    <citation type="journal article" date="2006" name="Int. J. Syst. Evol. Microbiol.">
        <title>Costertonia aggregata gen. nov., sp. nov., a mesophilic marine bacterium of the family Flavobacteriaceae, isolated from a mature biofilm.</title>
        <authorList>
            <person name="Kwon K.K."/>
            <person name="Lee Y.K."/>
            <person name="Lee H.K."/>
        </authorList>
    </citation>
    <scope>NUCLEOTIDE SEQUENCE [LARGE SCALE GENOMIC DNA]</scope>
    <source>
        <strain evidence="2 3">KCCM 42265</strain>
    </source>
</reference>
<gene>
    <name evidence="2" type="ORF">HYG79_07595</name>
</gene>
<dbReference type="EMBL" id="CP058595">
    <property type="protein sequence ID" value="QLG47232.1"/>
    <property type="molecule type" value="Genomic_DNA"/>
</dbReference>
<evidence type="ECO:0000313" key="3">
    <source>
        <dbReference type="Proteomes" id="UP000509302"/>
    </source>
</evidence>
<dbReference type="InterPro" id="IPR000595">
    <property type="entry name" value="cNMP-bd_dom"/>
</dbReference>
<protein>
    <submittedName>
        <fullName evidence="2">Crp/Fnr family transcriptional regulator</fullName>
    </submittedName>
</protein>
<name>A0A7H9AVU4_9FLAO</name>
<keyword evidence="3" id="KW-1185">Reference proteome</keyword>
<dbReference type="AlphaFoldDB" id="A0A7H9AVU4"/>